<evidence type="ECO:0000313" key="1">
    <source>
        <dbReference type="EMBL" id="MFB2880145.1"/>
    </source>
</evidence>
<dbReference type="RefSeq" id="WP_413273171.1">
    <property type="nucleotide sequence ID" value="NZ_JBHFNQ010000196.1"/>
</dbReference>
<protein>
    <submittedName>
        <fullName evidence="1">Uncharacterized protein</fullName>
    </submittedName>
</protein>
<dbReference type="EMBL" id="JBHFNQ010000196">
    <property type="protein sequence ID" value="MFB2880145.1"/>
    <property type="molecule type" value="Genomic_DNA"/>
</dbReference>
<gene>
    <name evidence="1" type="ORF">ACE1CC_25120</name>
</gene>
<name>A0ABV4XBH0_9CYAN</name>
<reference evidence="1 2" key="1">
    <citation type="submission" date="2024-09" db="EMBL/GenBank/DDBJ databases">
        <title>Floridaenema gen nov. (Aerosakkonemataceae, Aerosakkonematales ord. nov., Cyanobacteria) from benthic tropical and subtropical fresh waters, with the description of four new species.</title>
        <authorList>
            <person name="Moretto J.A."/>
            <person name="Berthold D.E."/>
            <person name="Lefler F.W."/>
            <person name="Huang I.-S."/>
            <person name="Laughinghouse H. IV."/>
        </authorList>
    </citation>
    <scope>NUCLEOTIDE SEQUENCE [LARGE SCALE GENOMIC DNA]</scope>
    <source>
        <strain evidence="1 2">BLCC-F46</strain>
    </source>
</reference>
<keyword evidence="2" id="KW-1185">Reference proteome</keyword>
<organism evidence="1 2">
    <name type="scientific">Floridaenema aerugineum BLCC-F46</name>
    <dbReference type="NCBI Taxonomy" id="3153654"/>
    <lineage>
        <taxon>Bacteria</taxon>
        <taxon>Bacillati</taxon>
        <taxon>Cyanobacteriota</taxon>
        <taxon>Cyanophyceae</taxon>
        <taxon>Oscillatoriophycideae</taxon>
        <taxon>Aerosakkonematales</taxon>
        <taxon>Aerosakkonemataceae</taxon>
        <taxon>Floridanema</taxon>
        <taxon>Floridanema aerugineum</taxon>
    </lineage>
</organism>
<proteinExistence type="predicted"/>
<accession>A0ABV4XBH0</accession>
<sequence length="208" mass="23779">MQQLPGKMPQPEPENRCPNCLYMKLEDILVQAKQKDLHLTIIFNEQWEPFLNGRIKFGLKGGELKLRLENGDIPEESRNLTGLLELSVESETGEIKNFPVPLCEITTNGSMTTPAWVFRLKNFAAVLKGSIESERLGTLNLVKQPCSVEATFEVLLRDVHLIDIEGLYAENIDLIDVNKQSITKRLIEQYLLKSKFQPYLSRMELQYG</sequence>
<evidence type="ECO:0000313" key="2">
    <source>
        <dbReference type="Proteomes" id="UP001576774"/>
    </source>
</evidence>
<dbReference type="Proteomes" id="UP001576774">
    <property type="component" value="Unassembled WGS sequence"/>
</dbReference>
<comment type="caution">
    <text evidence="1">The sequence shown here is derived from an EMBL/GenBank/DDBJ whole genome shotgun (WGS) entry which is preliminary data.</text>
</comment>